<dbReference type="SUPFAM" id="SSF51182">
    <property type="entry name" value="RmlC-like cupins"/>
    <property type="match status" value="1"/>
</dbReference>
<comment type="catalytic activity">
    <reaction evidence="3">
        <text>adenosine + phosphate = alpha-D-ribose 1-phosphate + adenine</text>
        <dbReference type="Rhea" id="RHEA:27642"/>
        <dbReference type="ChEBI" id="CHEBI:16335"/>
        <dbReference type="ChEBI" id="CHEBI:16708"/>
        <dbReference type="ChEBI" id="CHEBI:43474"/>
        <dbReference type="ChEBI" id="CHEBI:57720"/>
        <dbReference type="EC" id="2.4.2.1"/>
    </reaction>
</comment>
<dbReference type="Proteomes" id="UP000322915">
    <property type="component" value="Unassembled WGS sequence"/>
</dbReference>
<evidence type="ECO:0000313" key="7">
    <source>
        <dbReference type="Proteomes" id="UP000027154"/>
    </source>
</evidence>
<evidence type="ECO:0000313" key="5">
    <source>
        <dbReference type="EMBL" id="KAA1156904.1"/>
    </source>
</evidence>
<evidence type="ECO:0000313" key="6">
    <source>
        <dbReference type="EMBL" id="KDC51865.1"/>
    </source>
</evidence>
<comment type="catalytic activity">
    <reaction evidence="3">
        <text>cytidine + phosphate = cytosine + alpha-D-ribose 1-phosphate</text>
        <dbReference type="Rhea" id="RHEA:52540"/>
        <dbReference type="ChEBI" id="CHEBI:16040"/>
        <dbReference type="ChEBI" id="CHEBI:17562"/>
        <dbReference type="ChEBI" id="CHEBI:43474"/>
        <dbReference type="ChEBI" id="CHEBI:57720"/>
        <dbReference type="EC" id="2.4.2.2"/>
    </reaction>
</comment>
<dbReference type="InterPro" id="IPR009664">
    <property type="entry name" value="Ppnp"/>
</dbReference>
<dbReference type="InterPro" id="IPR011051">
    <property type="entry name" value="RmlC_Cupin_sf"/>
</dbReference>
<dbReference type="EMBL" id="JJNZ01000020">
    <property type="protein sequence ID" value="KDC51865.1"/>
    <property type="molecule type" value="Genomic_DNA"/>
</dbReference>
<comment type="catalytic activity">
    <reaction evidence="3">
        <text>thymidine + phosphate = 2-deoxy-alpha-D-ribose 1-phosphate + thymine</text>
        <dbReference type="Rhea" id="RHEA:16037"/>
        <dbReference type="ChEBI" id="CHEBI:17748"/>
        <dbReference type="ChEBI" id="CHEBI:17821"/>
        <dbReference type="ChEBI" id="CHEBI:43474"/>
        <dbReference type="ChEBI" id="CHEBI:57259"/>
        <dbReference type="EC" id="2.4.2.2"/>
    </reaction>
</comment>
<reference evidence="6 7" key="1">
    <citation type="submission" date="2014-04" db="EMBL/GenBank/DDBJ databases">
        <title>Pseudoalteromonas galatheae sp. nov., isolated from a deep-sea polychaete near Canal Concepcion, Chile.</title>
        <authorList>
            <person name="Machado H.R."/>
            <person name="Gram L."/>
            <person name="Vynne N.G."/>
        </authorList>
    </citation>
    <scope>NUCLEOTIDE SEQUENCE [LARGE SCALE GENOMIC DNA]</scope>
    <source>
        <strain evidence="6 7">KMM216</strain>
    </source>
</reference>
<comment type="catalytic activity">
    <reaction evidence="3">
        <text>guanosine + phosphate = alpha-D-ribose 1-phosphate + guanine</text>
        <dbReference type="Rhea" id="RHEA:13233"/>
        <dbReference type="ChEBI" id="CHEBI:16235"/>
        <dbReference type="ChEBI" id="CHEBI:16750"/>
        <dbReference type="ChEBI" id="CHEBI:43474"/>
        <dbReference type="ChEBI" id="CHEBI:57720"/>
        <dbReference type="EC" id="2.4.2.1"/>
    </reaction>
</comment>
<comment type="similarity">
    <text evidence="3">Belongs to the nucleoside phosphorylase PpnP family.</text>
</comment>
<name>A0A063KSL2_9GAMM</name>
<dbReference type="InterPro" id="IPR014710">
    <property type="entry name" value="RmlC-like_jellyroll"/>
</dbReference>
<evidence type="ECO:0000256" key="3">
    <source>
        <dbReference type="HAMAP-Rule" id="MF_01537"/>
    </source>
</evidence>
<evidence type="ECO:0000313" key="9">
    <source>
        <dbReference type="Proteomes" id="UP000324162"/>
    </source>
</evidence>
<dbReference type="Pfam" id="PF06865">
    <property type="entry name" value="Ppnp"/>
    <property type="match status" value="1"/>
</dbReference>
<dbReference type="RefSeq" id="WP_002958974.1">
    <property type="nucleotide sequence ID" value="NZ_JBBMQV010000014.1"/>
</dbReference>
<dbReference type="OrthoDB" id="9793848at2"/>
<keyword evidence="8" id="KW-1185">Reference proteome</keyword>
<dbReference type="EMBL" id="SEUJ01000076">
    <property type="protein sequence ID" value="KAA1151424.1"/>
    <property type="molecule type" value="Genomic_DNA"/>
</dbReference>
<comment type="catalytic activity">
    <reaction evidence="3">
        <text>inosine + phosphate = alpha-D-ribose 1-phosphate + hypoxanthine</text>
        <dbReference type="Rhea" id="RHEA:27646"/>
        <dbReference type="ChEBI" id="CHEBI:17368"/>
        <dbReference type="ChEBI" id="CHEBI:17596"/>
        <dbReference type="ChEBI" id="CHEBI:43474"/>
        <dbReference type="ChEBI" id="CHEBI:57720"/>
        <dbReference type="EC" id="2.4.2.1"/>
    </reaction>
</comment>
<comment type="function">
    <text evidence="3">Catalyzes the phosphorolysis of diverse nucleosides, yielding D-ribose 1-phosphate and the respective free bases. Can use uridine, adenosine, guanosine, cytidine, thymidine, inosine and xanthosine as substrates. Also catalyzes the reverse reactions.</text>
</comment>
<dbReference type="AlphaFoldDB" id="A0A063KSL2"/>
<organism evidence="5 9">
    <name type="scientific">Pseudoalteromonas fuliginea</name>
    <dbReference type="NCBI Taxonomy" id="1872678"/>
    <lineage>
        <taxon>Bacteria</taxon>
        <taxon>Pseudomonadati</taxon>
        <taxon>Pseudomonadota</taxon>
        <taxon>Gammaproteobacteria</taxon>
        <taxon>Alteromonadales</taxon>
        <taxon>Pseudoalteromonadaceae</taxon>
        <taxon>Pseudoalteromonas</taxon>
    </lineage>
</organism>
<dbReference type="GO" id="GO:0005829">
    <property type="term" value="C:cytosol"/>
    <property type="evidence" value="ECO:0007669"/>
    <property type="project" value="TreeGrafter"/>
</dbReference>
<evidence type="ECO:0000313" key="4">
    <source>
        <dbReference type="EMBL" id="KAA1151424.1"/>
    </source>
</evidence>
<accession>A0A063KSL2</accession>
<dbReference type="GO" id="GO:0004731">
    <property type="term" value="F:purine-nucleoside phosphorylase activity"/>
    <property type="evidence" value="ECO:0007669"/>
    <property type="project" value="UniProtKB-UniRule"/>
</dbReference>
<comment type="catalytic activity">
    <reaction evidence="3">
        <text>uridine + phosphate = alpha-D-ribose 1-phosphate + uracil</text>
        <dbReference type="Rhea" id="RHEA:24388"/>
        <dbReference type="ChEBI" id="CHEBI:16704"/>
        <dbReference type="ChEBI" id="CHEBI:17568"/>
        <dbReference type="ChEBI" id="CHEBI:43474"/>
        <dbReference type="ChEBI" id="CHEBI:57720"/>
        <dbReference type="EC" id="2.4.2.2"/>
    </reaction>
</comment>
<keyword evidence="2 3" id="KW-0808">Transferase</keyword>
<evidence type="ECO:0000256" key="2">
    <source>
        <dbReference type="ARBA" id="ARBA00022679"/>
    </source>
</evidence>
<gene>
    <name evidence="3" type="primary">ppnP</name>
    <name evidence="6" type="ORF">DC53_06770</name>
    <name evidence="5" type="ORF">EU508_18430</name>
    <name evidence="4" type="ORF">EU509_16180</name>
</gene>
<dbReference type="EMBL" id="SEUK01000055">
    <property type="protein sequence ID" value="KAA1156904.1"/>
    <property type="molecule type" value="Genomic_DNA"/>
</dbReference>
<comment type="catalytic activity">
    <reaction evidence="3">
        <text>a purine D-ribonucleoside + phosphate = a purine nucleobase + alpha-D-ribose 1-phosphate</text>
        <dbReference type="Rhea" id="RHEA:19805"/>
        <dbReference type="ChEBI" id="CHEBI:26386"/>
        <dbReference type="ChEBI" id="CHEBI:43474"/>
        <dbReference type="ChEBI" id="CHEBI:57720"/>
        <dbReference type="ChEBI" id="CHEBI:142355"/>
        <dbReference type="EC" id="2.4.2.1"/>
    </reaction>
</comment>
<evidence type="ECO:0000256" key="1">
    <source>
        <dbReference type="ARBA" id="ARBA00022676"/>
    </source>
</evidence>
<evidence type="ECO:0000313" key="8">
    <source>
        <dbReference type="Proteomes" id="UP000322915"/>
    </source>
</evidence>
<dbReference type="Proteomes" id="UP000324162">
    <property type="component" value="Unassembled WGS sequence"/>
</dbReference>
<keyword evidence="1 3" id="KW-0328">Glycosyltransferase</keyword>
<dbReference type="PANTHER" id="PTHR36540:SF1">
    <property type="entry name" value="PYRIMIDINE_PURINE NUCLEOSIDE PHOSPHORYLASE"/>
    <property type="match status" value="1"/>
</dbReference>
<comment type="caution">
    <text evidence="5">The sequence shown here is derived from an EMBL/GenBank/DDBJ whole genome shotgun (WGS) entry which is preliminary data.</text>
</comment>
<protein>
    <recommendedName>
        <fullName evidence="3">Pyrimidine/purine nucleoside phosphorylase</fullName>
        <ecNumber evidence="3">2.4.2.1</ecNumber>
        <ecNumber evidence="3">2.4.2.2</ecNumber>
    </recommendedName>
    <alternativeName>
        <fullName evidence="3">Adenosine phosphorylase</fullName>
    </alternativeName>
    <alternativeName>
        <fullName evidence="3">Cytidine phosphorylase</fullName>
    </alternativeName>
    <alternativeName>
        <fullName evidence="3">Guanosine phosphorylase</fullName>
    </alternativeName>
    <alternativeName>
        <fullName evidence="3">Inosine phosphorylase</fullName>
    </alternativeName>
    <alternativeName>
        <fullName evidence="3">Thymidine phosphorylase</fullName>
    </alternativeName>
    <alternativeName>
        <fullName evidence="3">Uridine phosphorylase</fullName>
    </alternativeName>
    <alternativeName>
        <fullName evidence="3">Xanthosine phosphorylase</fullName>
    </alternativeName>
</protein>
<dbReference type="EC" id="2.4.2.1" evidence="3"/>
<sequence length="104" mass="11540">MPKFDNVSVVKKANVYFDGKVSSRTVILGDGEAKTLGFMQPGEFVFDTNQKECMELLAGQWDILLPGASEWKTFNAGESFNVDANVSFKVKVSDFADYCCSYTD</sequence>
<dbReference type="Gene3D" id="2.60.120.10">
    <property type="entry name" value="Jelly Rolls"/>
    <property type="match status" value="1"/>
</dbReference>
<dbReference type="PANTHER" id="PTHR36540">
    <property type="entry name" value="PYRIMIDINE/PURINE NUCLEOSIDE PHOSPHORYLASE"/>
    <property type="match status" value="1"/>
</dbReference>
<dbReference type="Proteomes" id="UP000027154">
    <property type="component" value="Unassembled WGS sequence"/>
</dbReference>
<dbReference type="GO" id="GO:0016154">
    <property type="term" value="F:pyrimidine-nucleoside phosphorylase activity"/>
    <property type="evidence" value="ECO:0007669"/>
    <property type="project" value="UniProtKB-UniRule"/>
</dbReference>
<dbReference type="CDD" id="cd20296">
    <property type="entry name" value="cupin_PpnP-like"/>
    <property type="match status" value="1"/>
</dbReference>
<comment type="catalytic activity">
    <reaction evidence="3">
        <text>xanthosine + phosphate = alpha-D-ribose 1-phosphate + xanthine</text>
        <dbReference type="Rhea" id="RHEA:27638"/>
        <dbReference type="ChEBI" id="CHEBI:17712"/>
        <dbReference type="ChEBI" id="CHEBI:18107"/>
        <dbReference type="ChEBI" id="CHEBI:43474"/>
        <dbReference type="ChEBI" id="CHEBI:57720"/>
        <dbReference type="EC" id="2.4.2.1"/>
    </reaction>
</comment>
<dbReference type="EC" id="2.4.2.2" evidence="3"/>
<proteinExistence type="inferred from homology"/>
<reference evidence="8 9" key="2">
    <citation type="submission" date="2019-01" db="EMBL/GenBank/DDBJ databases">
        <title>Genome sequences of marine Pseudoalteromonas species.</title>
        <authorList>
            <person name="Boraston A.B."/>
            <person name="Hehemann J.-H."/>
            <person name="Vickers C.J."/>
            <person name="Salama-Alber O."/>
            <person name="Abe K."/>
            <person name="Hettle A.J."/>
        </authorList>
    </citation>
    <scope>NUCLEOTIDE SEQUENCE [LARGE SCALE GENOMIC DNA]</scope>
    <source>
        <strain evidence="5 9">PS42</strain>
        <strain evidence="4 8">PS47</strain>
    </source>
</reference>
<dbReference type="HAMAP" id="MF_01537">
    <property type="entry name" value="Nucleos_phosphorylase_PpnP"/>
    <property type="match status" value="1"/>
</dbReference>
<dbReference type="GeneID" id="88776289"/>